<reference evidence="2" key="1">
    <citation type="submission" date="2021-02" db="EMBL/GenBank/DDBJ databases">
        <authorList>
            <person name="Nowell W R."/>
        </authorList>
    </citation>
    <scope>NUCLEOTIDE SEQUENCE</scope>
</reference>
<gene>
    <name evidence="1" type="ORF">EDS130_LOCUS36539</name>
    <name evidence="2" type="ORF">XAT740_LOCUS54843</name>
</gene>
<dbReference type="OrthoDB" id="10008626at2759"/>
<evidence type="ECO:0000313" key="2">
    <source>
        <dbReference type="EMBL" id="CAF1650302.1"/>
    </source>
</evidence>
<dbReference type="SUPFAM" id="SSF52058">
    <property type="entry name" value="L domain-like"/>
    <property type="match status" value="1"/>
</dbReference>
<dbReference type="Gene3D" id="3.80.10.10">
    <property type="entry name" value="Ribonuclease Inhibitor"/>
    <property type="match status" value="1"/>
</dbReference>
<sequence>MSLEYLANEILLNLFEYFKIEDVFRAFYQLNSRFNTLLLKYFRAYHLDFQSISKHDFHLICTKYLPLISNQIISLRLCDEINASVQLKYIPIYVPSFSQLSHLRALSLYHIKSTHLLERLIIEWQELPYLTHLSITNCYFFGTSTLLRTTINSIWRLRRLMYCHLNRLSKEWVDFIVPDDTSSSMKHLIFQNGHMDWQTATGLLEKTPYLRCLNIHISQISISEVEFSREYKSLSRLNIRTRSTANMLSCWKSFPNLSHLTVCMEASYLDGKQWEYIIETYLSCLKEFHLLMEFTKEEAYVDRLLDSFRSSFWLEERQWYVRCHWWKISNPNDRTDIVLTTLPNLTGCSTYSIDKSCHRSTSPDDSVYNSYDHLNTIEYSSCFHLLPFVFPNISYLAIRRPDHDEPWSAVPNLENLRTLRYFTTEPYHRMRDELQTILDRASHLQTLILLMHDDQYKFLDLKHPSIRCLDFGGHRMMSEECETLITSQLGQQCEVLITSIDQPELVPTLINHLRSLRILKVFSRYIETPALFSSEDGLNDWLASHLPATCNFQSRYKEHSSYTFIVWIQ</sequence>
<dbReference type="Proteomes" id="UP000663852">
    <property type="component" value="Unassembled WGS sequence"/>
</dbReference>
<dbReference type="InterPro" id="IPR032675">
    <property type="entry name" value="LRR_dom_sf"/>
</dbReference>
<accession>A0A816EIZ7</accession>
<proteinExistence type="predicted"/>
<dbReference type="EMBL" id="CAJNOR010010007">
    <property type="protein sequence ID" value="CAF1650302.1"/>
    <property type="molecule type" value="Genomic_DNA"/>
</dbReference>
<dbReference type="Proteomes" id="UP000663828">
    <property type="component" value="Unassembled WGS sequence"/>
</dbReference>
<evidence type="ECO:0000313" key="1">
    <source>
        <dbReference type="EMBL" id="CAF1408476.1"/>
    </source>
</evidence>
<dbReference type="EMBL" id="CAJNOJ010000341">
    <property type="protein sequence ID" value="CAF1408476.1"/>
    <property type="molecule type" value="Genomic_DNA"/>
</dbReference>
<protein>
    <recommendedName>
        <fullName evidence="4">F-box domain-containing protein</fullName>
    </recommendedName>
</protein>
<name>A0A816EIZ7_ADIRI</name>
<evidence type="ECO:0008006" key="4">
    <source>
        <dbReference type="Google" id="ProtNLM"/>
    </source>
</evidence>
<dbReference type="AlphaFoldDB" id="A0A816EIZ7"/>
<evidence type="ECO:0000313" key="3">
    <source>
        <dbReference type="Proteomes" id="UP000663828"/>
    </source>
</evidence>
<comment type="caution">
    <text evidence="2">The sequence shown here is derived from an EMBL/GenBank/DDBJ whole genome shotgun (WGS) entry which is preliminary data.</text>
</comment>
<keyword evidence="3" id="KW-1185">Reference proteome</keyword>
<organism evidence="2 3">
    <name type="scientific">Adineta ricciae</name>
    <name type="common">Rotifer</name>
    <dbReference type="NCBI Taxonomy" id="249248"/>
    <lineage>
        <taxon>Eukaryota</taxon>
        <taxon>Metazoa</taxon>
        <taxon>Spiralia</taxon>
        <taxon>Gnathifera</taxon>
        <taxon>Rotifera</taxon>
        <taxon>Eurotatoria</taxon>
        <taxon>Bdelloidea</taxon>
        <taxon>Adinetida</taxon>
        <taxon>Adinetidae</taxon>
        <taxon>Adineta</taxon>
    </lineage>
</organism>